<comment type="caution">
    <text evidence="7">The sequence shown here is derived from an EMBL/GenBank/DDBJ whole genome shotgun (WGS) entry which is preliminary data.</text>
</comment>
<protein>
    <submittedName>
        <fullName evidence="7">TetR family transcriptional regulator</fullName>
    </submittedName>
</protein>
<proteinExistence type="predicted"/>
<keyword evidence="8" id="KW-1185">Reference proteome</keyword>
<dbReference type="PANTHER" id="PTHR30055">
    <property type="entry name" value="HTH-TYPE TRANSCRIPTIONAL REGULATOR RUTR"/>
    <property type="match status" value="1"/>
</dbReference>
<keyword evidence="4" id="KW-0804">Transcription</keyword>
<dbReference type="PROSITE" id="PS50977">
    <property type="entry name" value="HTH_TETR_2"/>
    <property type="match status" value="1"/>
</dbReference>
<feature type="domain" description="HTH tetR-type" evidence="6">
    <location>
        <begin position="1"/>
        <end position="61"/>
    </location>
</feature>
<evidence type="ECO:0000256" key="4">
    <source>
        <dbReference type="ARBA" id="ARBA00023163"/>
    </source>
</evidence>
<keyword evidence="2" id="KW-0805">Transcription regulation</keyword>
<feature type="DNA-binding region" description="H-T-H motif" evidence="5">
    <location>
        <begin position="24"/>
        <end position="43"/>
    </location>
</feature>
<keyword evidence="3 5" id="KW-0238">DNA-binding</keyword>
<dbReference type="EMBL" id="POTW01000062">
    <property type="protein sequence ID" value="PZF81258.1"/>
    <property type="molecule type" value="Genomic_DNA"/>
</dbReference>
<evidence type="ECO:0000313" key="8">
    <source>
        <dbReference type="Proteomes" id="UP000248764"/>
    </source>
</evidence>
<evidence type="ECO:0000256" key="5">
    <source>
        <dbReference type="PROSITE-ProRule" id="PRU00335"/>
    </source>
</evidence>
<dbReference type="Gene3D" id="1.10.10.60">
    <property type="entry name" value="Homeodomain-like"/>
    <property type="match status" value="1"/>
</dbReference>
<reference evidence="7 8" key="1">
    <citation type="submission" date="2018-01" db="EMBL/GenBank/DDBJ databases">
        <title>Draft genome sequence of Jiangella sp. GTF31.</title>
        <authorList>
            <person name="Sahin N."/>
            <person name="Ay H."/>
            <person name="Saygin H."/>
        </authorList>
    </citation>
    <scope>NUCLEOTIDE SEQUENCE [LARGE SCALE GENOMIC DNA]</scope>
    <source>
        <strain evidence="7 8">GTF31</strain>
    </source>
</reference>
<dbReference type="PRINTS" id="PR00455">
    <property type="entry name" value="HTHTETR"/>
</dbReference>
<dbReference type="Gene3D" id="1.10.357.10">
    <property type="entry name" value="Tetracycline Repressor, domain 2"/>
    <property type="match status" value="1"/>
</dbReference>
<evidence type="ECO:0000256" key="3">
    <source>
        <dbReference type="ARBA" id="ARBA00023125"/>
    </source>
</evidence>
<dbReference type="PANTHER" id="PTHR30055:SF219">
    <property type="entry name" value="TRANSCRIPTIONAL REGULATORY PROTEIN"/>
    <property type="match status" value="1"/>
</dbReference>
<dbReference type="GO" id="GO:0000976">
    <property type="term" value="F:transcription cis-regulatory region binding"/>
    <property type="evidence" value="ECO:0007669"/>
    <property type="project" value="TreeGrafter"/>
</dbReference>
<dbReference type="AlphaFoldDB" id="A0A2W2BLU2"/>
<dbReference type="InterPro" id="IPR001647">
    <property type="entry name" value="HTH_TetR"/>
</dbReference>
<gene>
    <name evidence="7" type="ORF">C1I92_21980</name>
</gene>
<keyword evidence="1" id="KW-0678">Repressor</keyword>
<evidence type="ECO:0000259" key="6">
    <source>
        <dbReference type="PROSITE" id="PS50977"/>
    </source>
</evidence>
<sequence>MGHRDDLLQGAKRLLARKGYAHITARDLVAESGTNLASIGYHFGSKEALLNAAVLDSFDEWDGEIERAIDARPGDAPADRLEAFLDGVVRGVAANRAVAMASVQAFAQFEYAPELREQLAAAYGRARREIAALLLERDDVDDETARQLGSLALATVNGLVLQWLVDPDSAPSAADLAAALRRLGQPDTD</sequence>
<evidence type="ECO:0000256" key="1">
    <source>
        <dbReference type="ARBA" id="ARBA00022491"/>
    </source>
</evidence>
<dbReference type="RefSeq" id="WP_111256795.1">
    <property type="nucleotide sequence ID" value="NZ_POTW01000062.1"/>
</dbReference>
<dbReference type="Pfam" id="PF13977">
    <property type="entry name" value="TetR_C_6"/>
    <property type="match status" value="1"/>
</dbReference>
<dbReference type="InterPro" id="IPR009057">
    <property type="entry name" value="Homeodomain-like_sf"/>
</dbReference>
<dbReference type="Proteomes" id="UP000248764">
    <property type="component" value="Unassembled WGS sequence"/>
</dbReference>
<dbReference type="GO" id="GO:0003700">
    <property type="term" value="F:DNA-binding transcription factor activity"/>
    <property type="evidence" value="ECO:0007669"/>
    <property type="project" value="TreeGrafter"/>
</dbReference>
<evidence type="ECO:0000256" key="2">
    <source>
        <dbReference type="ARBA" id="ARBA00023015"/>
    </source>
</evidence>
<dbReference type="Pfam" id="PF00440">
    <property type="entry name" value="TetR_N"/>
    <property type="match status" value="1"/>
</dbReference>
<dbReference type="InterPro" id="IPR036271">
    <property type="entry name" value="Tet_transcr_reg_TetR-rel_C_sf"/>
</dbReference>
<dbReference type="SUPFAM" id="SSF46689">
    <property type="entry name" value="Homeodomain-like"/>
    <property type="match status" value="1"/>
</dbReference>
<organism evidence="7 8">
    <name type="scientific">Jiangella anatolica</name>
    <dbReference type="NCBI Taxonomy" id="2670374"/>
    <lineage>
        <taxon>Bacteria</taxon>
        <taxon>Bacillati</taxon>
        <taxon>Actinomycetota</taxon>
        <taxon>Actinomycetes</taxon>
        <taxon>Jiangellales</taxon>
        <taxon>Jiangellaceae</taxon>
        <taxon>Jiangella</taxon>
    </lineage>
</organism>
<accession>A0A2W2BLU2</accession>
<dbReference type="InterPro" id="IPR039538">
    <property type="entry name" value="BetI_C"/>
</dbReference>
<name>A0A2W2BLU2_9ACTN</name>
<evidence type="ECO:0000313" key="7">
    <source>
        <dbReference type="EMBL" id="PZF81258.1"/>
    </source>
</evidence>
<dbReference type="SUPFAM" id="SSF48498">
    <property type="entry name" value="Tetracyclin repressor-like, C-terminal domain"/>
    <property type="match status" value="1"/>
</dbReference>
<dbReference type="InterPro" id="IPR050109">
    <property type="entry name" value="HTH-type_TetR-like_transc_reg"/>
</dbReference>